<sequence>MTTTQGELFARAIAAQDATALRAVLADSVEFSAVTPGRHWTSTDADEVVDKIILGPWFGTHQGEIELTSLSTGQVGDCQEVGYRFRVRGAGTDRLVEQQAYYTERDGRIDTIRIACSGYQG</sequence>
<dbReference type="EMBL" id="QUNO01000013">
    <property type="protein sequence ID" value="REH39444.1"/>
    <property type="molecule type" value="Genomic_DNA"/>
</dbReference>
<evidence type="ECO:0008006" key="3">
    <source>
        <dbReference type="Google" id="ProtNLM"/>
    </source>
</evidence>
<comment type="caution">
    <text evidence="1">The sequence shown here is derived from an EMBL/GenBank/DDBJ whole genome shotgun (WGS) entry which is preliminary data.</text>
</comment>
<dbReference type="AlphaFoldDB" id="A0A3E0H8F9"/>
<proteinExistence type="predicted"/>
<dbReference type="OrthoDB" id="3481727at2"/>
<gene>
    <name evidence="1" type="ORF">BCF44_113299</name>
</gene>
<name>A0A3E0H8F9_9PSEU</name>
<keyword evidence="2" id="KW-1185">Reference proteome</keyword>
<protein>
    <recommendedName>
        <fullName evidence="3">SnoaL-like protein</fullName>
    </recommendedName>
</protein>
<evidence type="ECO:0000313" key="1">
    <source>
        <dbReference type="EMBL" id="REH39444.1"/>
    </source>
</evidence>
<evidence type="ECO:0000313" key="2">
    <source>
        <dbReference type="Proteomes" id="UP000256269"/>
    </source>
</evidence>
<accession>A0A3E0H8F9</accession>
<dbReference type="RefSeq" id="WP_116178756.1">
    <property type="nucleotide sequence ID" value="NZ_CP144375.1"/>
</dbReference>
<organism evidence="1 2">
    <name type="scientific">Kutzneria buriramensis</name>
    <dbReference type="NCBI Taxonomy" id="1045776"/>
    <lineage>
        <taxon>Bacteria</taxon>
        <taxon>Bacillati</taxon>
        <taxon>Actinomycetota</taxon>
        <taxon>Actinomycetes</taxon>
        <taxon>Pseudonocardiales</taxon>
        <taxon>Pseudonocardiaceae</taxon>
        <taxon>Kutzneria</taxon>
    </lineage>
</organism>
<reference evidence="1 2" key="1">
    <citation type="submission" date="2018-08" db="EMBL/GenBank/DDBJ databases">
        <title>Genomic Encyclopedia of Archaeal and Bacterial Type Strains, Phase II (KMG-II): from individual species to whole genera.</title>
        <authorList>
            <person name="Goeker M."/>
        </authorList>
    </citation>
    <scope>NUCLEOTIDE SEQUENCE [LARGE SCALE GENOMIC DNA]</scope>
    <source>
        <strain evidence="1 2">DSM 45791</strain>
    </source>
</reference>
<dbReference type="Proteomes" id="UP000256269">
    <property type="component" value="Unassembled WGS sequence"/>
</dbReference>